<keyword evidence="9" id="KW-0812">Transmembrane</keyword>
<dbReference type="Gene3D" id="3.30.565.10">
    <property type="entry name" value="Histidine kinase-like ATPase, C-terminal domain"/>
    <property type="match status" value="1"/>
</dbReference>
<keyword evidence="5" id="KW-0547">Nucleotide-binding</keyword>
<protein>
    <recommendedName>
        <fullName evidence="2">histidine kinase</fullName>
        <ecNumber evidence="2">2.7.13.3</ecNumber>
    </recommendedName>
</protein>
<dbReference type="PANTHER" id="PTHR41523">
    <property type="entry name" value="TWO-COMPONENT SYSTEM SENSOR PROTEIN"/>
    <property type="match status" value="1"/>
</dbReference>
<proteinExistence type="predicted"/>
<feature type="region of interest" description="Disordered" evidence="8">
    <location>
        <begin position="357"/>
        <end position="383"/>
    </location>
</feature>
<dbReference type="InterPro" id="IPR003594">
    <property type="entry name" value="HATPase_dom"/>
</dbReference>
<name>A0A6J4S0M3_9ACTN</name>
<accession>A0A6J4S0M3</accession>
<keyword evidence="6" id="KW-0418">Kinase</keyword>
<keyword evidence="3" id="KW-0597">Phosphoprotein</keyword>
<dbReference type="InterPro" id="IPR036890">
    <property type="entry name" value="HATPase_C_sf"/>
</dbReference>
<feature type="domain" description="Histidine kinase/HSP90-like ATPase" evidence="10">
    <location>
        <begin position="289"/>
        <end position="377"/>
    </location>
</feature>
<comment type="catalytic activity">
    <reaction evidence="1">
        <text>ATP + protein L-histidine = ADP + protein N-phospho-L-histidine.</text>
        <dbReference type="EC" id="2.7.13.3"/>
    </reaction>
</comment>
<dbReference type="Gene3D" id="3.30.450.20">
    <property type="entry name" value="PAS domain"/>
    <property type="match status" value="1"/>
</dbReference>
<feature type="transmembrane region" description="Helical" evidence="9">
    <location>
        <begin position="86"/>
        <end position="105"/>
    </location>
</feature>
<evidence type="ECO:0000256" key="9">
    <source>
        <dbReference type="SAM" id="Phobius"/>
    </source>
</evidence>
<keyword evidence="4" id="KW-0808">Transferase</keyword>
<evidence type="ECO:0000256" key="3">
    <source>
        <dbReference type="ARBA" id="ARBA00022553"/>
    </source>
</evidence>
<dbReference type="InterPro" id="IPR011495">
    <property type="entry name" value="Sig_transdc_His_kin_sub2_dim/P"/>
</dbReference>
<evidence type="ECO:0000256" key="2">
    <source>
        <dbReference type="ARBA" id="ARBA00012438"/>
    </source>
</evidence>
<feature type="transmembrane region" description="Helical" evidence="9">
    <location>
        <begin position="163"/>
        <end position="181"/>
    </location>
</feature>
<evidence type="ECO:0000256" key="7">
    <source>
        <dbReference type="ARBA" id="ARBA00022840"/>
    </source>
</evidence>
<evidence type="ECO:0000259" key="10">
    <source>
        <dbReference type="SMART" id="SM00387"/>
    </source>
</evidence>
<evidence type="ECO:0000256" key="5">
    <source>
        <dbReference type="ARBA" id="ARBA00022741"/>
    </source>
</evidence>
<dbReference type="PANTHER" id="PTHR41523:SF8">
    <property type="entry name" value="ETHYLENE RESPONSE SENSOR PROTEIN"/>
    <property type="match status" value="1"/>
</dbReference>
<evidence type="ECO:0000256" key="1">
    <source>
        <dbReference type="ARBA" id="ARBA00000085"/>
    </source>
</evidence>
<dbReference type="EMBL" id="CADCVP010000107">
    <property type="protein sequence ID" value="CAA9483297.1"/>
    <property type="molecule type" value="Genomic_DNA"/>
</dbReference>
<gene>
    <name evidence="11" type="ORF">AVDCRST_MAG69-908</name>
</gene>
<organism evidence="11">
    <name type="scientific">uncultured Solirubrobacteraceae bacterium</name>
    <dbReference type="NCBI Taxonomy" id="1162706"/>
    <lineage>
        <taxon>Bacteria</taxon>
        <taxon>Bacillati</taxon>
        <taxon>Actinomycetota</taxon>
        <taxon>Thermoleophilia</taxon>
        <taxon>Solirubrobacterales</taxon>
        <taxon>Solirubrobacteraceae</taxon>
        <taxon>environmental samples</taxon>
    </lineage>
</organism>
<keyword evidence="9" id="KW-0472">Membrane</keyword>
<evidence type="ECO:0000313" key="11">
    <source>
        <dbReference type="EMBL" id="CAA9483297.1"/>
    </source>
</evidence>
<dbReference type="GO" id="GO:0004673">
    <property type="term" value="F:protein histidine kinase activity"/>
    <property type="evidence" value="ECO:0007669"/>
    <property type="project" value="UniProtKB-EC"/>
</dbReference>
<dbReference type="GO" id="GO:0005524">
    <property type="term" value="F:ATP binding"/>
    <property type="evidence" value="ECO:0007669"/>
    <property type="project" value="UniProtKB-KW"/>
</dbReference>
<evidence type="ECO:0000256" key="4">
    <source>
        <dbReference type="ARBA" id="ARBA00022679"/>
    </source>
</evidence>
<dbReference type="EC" id="2.7.13.3" evidence="2"/>
<dbReference type="Pfam" id="PF02518">
    <property type="entry name" value="HATPase_c"/>
    <property type="match status" value="1"/>
</dbReference>
<dbReference type="SUPFAM" id="SSF55874">
    <property type="entry name" value="ATPase domain of HSP90 chaperone/DNA topoisomerase II/histidine kinase"/>
    <property type="match status" value="1"/>
</dbReference>
<keyword evidence="7" id="KW-0067">ATP-binding</keyword>
<reference evidence="11" key="1">
    <citation type="submission" date="2020-02" db="EMBL/GenBank/DDBJ databases">
        <authorList>
            <person name="Meier V. D."/>
        </authorList>
    </citation>
    <scope>NUCLEOTIDE SEQUENCE</scope>
    <source>
        <strain evidence="11">AVDCRST_MAG69</strain>
    </source>
</reference>
<feature type="transmembrane region" description="Helical" evidence="9">
    <location>
        <begin position="53"/>
        <end position="74"/>
    </location>
</feature>
<dbReference type="Pfam" id="PF07568">
    <property type="entry name" value="HisKA_2"/>
    <property type="match status" value="1"/>
</dbReference>
<feature type="transmembrane region" description="Helical" evidence="9">
    <location>
        <begin position="133"/>
        <end position="151"/>
    </location>
</feature>
<keyword evidence="9" id="KW-1133">Transmembrane helix</keyword>
<feature type="transmembrane region" description="Helical" evidence="9">
    <location>
        <begin position="30"/>
        <end position="47"/>
    </location>
</feature>
<sequence length="383" mass="39563">MVVTLATGTVPRATVDDPVALREALRAGTALGWTSVAAVAVALGVGVPVRDAGLVAVLTGIAATLHAVMTRLPWTRLLPTARGRRLIDLWAGGVLVSVCGLVLIAGGSSRLDLLLLLVVPFLAISHEGNRRALLTWLALAAIAFGVAIGLAPDPLPTPEALLHLVLLTGATLLSLILARAVRHEATARVEMSRQAELEGAMLAEAHHRVKNSLQVVADLLMLGRPEDAAGAQALDAAALRIRSIAAVHQVLARRGGGRVPADELLEAVVASAPAGGVAIDSEPVELPFAQAQNLGVIVNELVTNAQQHGTPPVFVRLTAGPPVELVVRDQGPGPSEAAFTGNGLGLPLVRQVTHSGLGGSLSRDPDGAVRVTFDPGDHARPRR</sequence>
<evidence type="ECO:0000256" key="8">
    <source>
        <dbReference type="SAM" id="MobiDB-lite"/>
    </source>
</evidence>
<dbReference type="SMART" id="SM00387">
    <property type="entry name" value="HATPase_c"/>
    <property type="match status" value="1"/>
</dbReference>
<dbReference type="AlphaFoldDB" id="A0A6J4S0M3"/>
<evidence type="ECO:0000256" key="6">
    <source>
        <dbReference type="ARBA" id="ARBA00022777"/>
    </source>
</evidence>